<comment type="similarity">
    <text evidence="7">Belongs to the FtsB family.</text>
</comment>
<evidence type="ECO:0000256" key="7">
    <source>
        <dbReference type="HAMAP-Rule" id="MF_00599"/>
    </source>
</evidence>
<reference evidence="8" key="2">
    <citation type="submission" date="2020-09" db="EMBL/GenBank/DDBJ databases">
        <authorList>
            <person name="Sun Q."/>
            <person name="Kim S."/>
        </authorList>
    </citation>
    <scope>NUCLEOTIDE SEQUENCE</scope>
    <source>
        <strain evidence="8">KCTC 12711</strain>
    </source>
</reference>
<dbReference type="EMBL" id="BMXA01000001">
    <property type="protein sequence ID" value="GHA00783.1"/>
    <property type="molecule type" value="Genomic_DNA"/>
</dbReference>
<dbReference type="NCBIfam" id="NF002058">
    <property type="entry name" value="PRK00888.1"/>
    <property type="match status" value="1"/>
</dbReference>
<dbReference type="Proteomes" id="UP000614811">
    <property type="component" value="Unassembled WGS sequence"/>
</dbReference>
<dbReference type="GO" id="GO:0043093">
    <property type="term" value="P:FtsZ-dependent cytokinesis"/>
    <property type="evidence" value="ECO:0007669"/>
    <property type="project" value="UniProtKB-UniRule"/>
</dbReference>
<gene>
    <name evidence="7" type="primary">ftsB</name>
    <name evidence="8" type="ORF">GCM10008090_07250</name>
</gene>
<dbReference type="GO" id="GO:0030428">
    <property type="term" value="C:cell septum"/>
    <property type="evidence" value="ECO:0007669"/>
    <property type="project" value="TreeGrafter"/>
</dbReference>
<dbReference type="PANTHER" id="PTHR37485:SF1">
    <property type="entry name" value="CELL DIVISION PROTEIN FTSB"/>
    <property type="match status" value="1"/>
</dbReference>
<evidence type="ECO:0000256" key="5">
    <source>
        <dbReference type="ARBA" id="ARBA00023136"/>
    </source>
</evidence>
<organism evidence="8 9">
    <name type="scientific">Arenicella chitinivorans</name>
    <dbReference type="NCBI Taxonomy" id="1329800"/>
    <lineage>
        <taxon>Bacteria</taxon>
        <taxon>Pseudomonadati</taxon>
        <taxon>Pseudomonadota</taxon>
        <taxon>Gammaproteobacteria</taxon>
        <taxon>Arenicellales</taxon>
        <taxon>Arenicellaceae</taxon>
        <taxon>Arenicella</taxon>
    </lineage>
</organism>
<keyword evidence="7" id="KW-0175">Coiled coil</keyword>
<evidence type="ECO:0000313" key="9">
    <source>
        <dbReference type="Proteomes" id="UP000614811"/>
    </source>
</evidence>
<keyword evidence="6 7" id="KW-0131">Cell cycle</keyword>
<keyword evidence="7" id="KW-0997">Cell inner membrane</keyword>
<accession>A0A918VJF5</accession>
<dbReference type="Pfam" id="PF04977">
    <property type="entry name" value="DivIC"/>
    <property type="match status" value="1"/>
</dbReference>
<dbReference type="GO" id="GO:0005886">
    <property type="term" value="C:plasma membrane"/>
    <property type="evidence" value="ECO:0007669"/>
    <property type="project" value="UniProtKB-SubCell"/>
</dbReference>
<keyword evidence="5 7" id="KW-0472">Membrane</keyword>
<evidence type="ECO:0000256" key="2">
    <source>
        <dbReference type="ARBA" id="ARBA00022618"/>
    </source>
</evidence>
<comment type="subcellular location">
    <subcellularLocation>
        <location evidence="7">Cell inner membrane</location>
        <topology evidence="7">Single-pass type II membrane protein</topology>
    </subcellularLocation>
    <text evidence="7">Localizes to the division septum.</text>
</comment>
<sequence length="94" mass="10842">MLFILLIYLQAKLWFGGHGVFQLWSLQNTIAQERARNDELSQRNEALHAEVKELKEGREALEERARSQLGFIKDGETFYRVIPHASDNTADSQP</sequence>
<comment type="caution">
    <text evidence="8">The sequence shown here is derived from an EMBL/GenBank/DDBJ whole genome shotgun (WGS) entry which is preliminary data.</text>
</comment>
<proteinExistence type="inferred from homology"/>
<evidence type="ECO:0000256" key="3">
    <source>
        <dbReference type="ARBA" id="ARBA00022692"/>
    </source>
</evidence>
<keyword evidence="4 7" id="KW-1133">Transmembrane helix</keyword>
<dbReference type="InterPro" id="IPR007060">
    <property type="entry name" value="FtsL/DivIC"/>
</dbReference>
<keyword evidence="2 7" id="KW-0132">Cell division</keyword>
<keyword evidence="1 7" id="KW-1003">Cell membrane</keyword>
<comment type="function">
    <text evidence="7">Essential cell division protein. May link together the upstream cell division proteins, which are predominantly cytoplasmic, with the downstream cell division proteins, which are predominantly periplasmic.</text>
</comment>
<evidence type="ECO:0000313" key="8">
    <source>
        <dbReference type="EMBL" id="GHA00783.1"/>
    </source>
</evidence>
<protein>
    <recommendedName>
        <fullName evidence="7">Cell division protein FtsB</fullName>
    </recommendedName>
</protein>
<dbReference type="InterPro" id="IPR023081">
    <property type="entry name" value="Cell_div_FtsB"/>
</dbReference>
<keyword evidence="3 7" id="KW-0812">Transmembrane</keyword>
<feature type="topological domain" description="Cytoplasmic" evidence="7">
    <location>
        <begin position="1"/>
        <end position="3"/>
    </location>
</feature>
<dbReference type="PANTHER" id="PTHR37485">
    <property type="entry name" value="CELL DIVISION PROTEIN FTSB"/>
    <property type="match status" value="1"/>
</dbReference>
<feature type="coiled-coil region" evidence="7">
    <location>
        <begin position="23"/>
        <end position="64"/>
    </location>
</feature>
<dbReference type="AlphaFoldDB" id="A0A918VJF5"/>
<evidence type="ECO:0000256" key="6">
    <source>
        <dbReference type="ARBA" id="ARBA00023306"/>
    </source>
</evidence>
<feature type="topological domain" description="Periplasmic" evidence="7">
    <location>
        <begin position="16"/>
        <end position="94"/>
    </location>
</feature>
<keyword evidence="9" id="KW-1185">Reference proteome</keyword>
<evidence type="ECO:0000256" key="1">
    <source>
        <dbReference type="ARBA" id="ARBA00022475"/>
    </source>
</evidence>
<reference evidence="8" key="1">
    <citation type="journal article" date="2014" name="Int. J. Syst. Evol. Microbiol.">
        <title>Complete genome sequence of Corynebacterium casei LMG S-19264T (=DSM 44701T), isolated from a smear-ripened cheese.</title>
        <authorList>
            <consortium name="US DOE Joint Genome Institute (JGI-PGF)"/>
            <person name="Walter F."/>
            <person name="Albersmeier A."/>
            <person name="Kalinowski J."/>
            <person name="Ruckert C."/>
        </authorList>
    </citation>
    <scope>NUCLEOTIDE SEQUENCE</scope>
    <source>
        <strain evidence="8">KCTC 12711</strain>
    </source>
</reference>
<evidence type="ECO:0000256" key="4">
    <source>
        <dbReference type="ARBA" id="ARBA00022989"/>
    </source>
</evidence>
<name>A0A918VJF5_9GAMM</name>
<dbReference type="GO" id="GO:0032153">
    <property type="term" value="C:cell division site"/>
    <property type="evidence" value="ECO:0007669"/>
    <property type="project" value="UniProtKB-UniRule"/>
</dbReference>
<dbReference type="HAMAP" id="MF_00599">
    <property type="entry name" value="FtsB"/>
    <property type="match status" value="1"/>
</dbReference>
<comment type="subunit">
    <text evidence="7">Part of a complex composed of FtsB, FtsL and FtsQ.</text>
</comment>